<dbReference type="GO" id="GO:0005783">
    <property type="term" value="C:endoplasmic reticulum"/>
    <property type="evidence" value="ECO:0007669"/>
    <property type="project" value="TreeGrafter"/>
</dbReference>
<comment type="caution">
    <text evidence="3">The sequence shown here is derived from an EMBL/GenBank/DDBJ whole genome shotgun (WGS) entry which is preliminary data.</text>
</comment>
<evidence type="ECO:0000259" key="2">
    <source>
        <dbReference type="Pfam" id="PF00085"/>
    </source>
</evidence>
<dbReference type="GO" id="GO:0034976">
    <property type="term" value="P:response to endoplasmic reticulum stress"/>
    <property type="evidence" value="ECO:0007669"/>
    <property type="project" value="TreeGrafter"/>
</dbReference>
<dbReference type="CDD" id="cd02981">
    <property type="entry name" value="PDI_b_family"/>
    <property type="match status" value="1"/>
</dbReference>
<dbReference type="Pfam" id="PF00085">
    <property type="entry name" value="Thioredoxin"/>
    <property type="match status" value="1"/>
</dbReference>
<dbReference type="OrthoDB" id="8951064at2759"/>
<gene>
    <name evidence="3" type="ORF">NHX12_018106</name>
</gene>
<dbReference type="Gene3D" id="3.40.30.10">
    <property type="entry name" value="Glutaredoxin"/>
    <property type="match status" value="3"/>
</dbReference>
<dbReference type="EMBL" id="JANIIK010000034">
    <property type="protein sequence ID" value="KAJ3614534.1"/>
    <property type="molecule type" value="Genomic_DNA"/>
</dbReference>
<keyword evidence="4" id="KW-1185">Reference proteome</keyword>
<sequence length="353" mass="38581">GVVFSGKKDLLTLSAFVDNGGALSVGVEEERKKGQQERRLDLSPRKPCLSLTPLNNPHLSDTQLVPRARIPHHTMRTLTTLVLLGLLLCSTSLIQAEDAKDPGTEDVSPRETALEPDYAEAATTLKGAELAVIRLAKVEATEEQELAEEFQVAGFPTLKLFVDGDRKNPVDFKGQRTAQGIVQWMLRRSGPSPVVLETPNTAAEFINSHNITVVGFFKVSVDLMGAEFAMTSSPAVMEMYEGEASSVVLFKKLDGDDLKDFIEKNSLELIIPFNKQDYRTVAKEFKGKVLFVTLDVTAGYSQVLRYFGLSEADAPTVRIINNTAQVKYAMGAGEITAATLRLFCQGVLDGTLK</sequence>
<dbReference type="Proteomes" id="UP001148018">
    <property type="component" value="Unassembled WGS sequence"/>
</dbReference>
<dbReference type="AlphaFoldDB" id="A0A9Q0EW57"/>
<evidence type="ECO:0000256" key="1">
    <source>
        <dbReference type="ARBA" id="ARBA00006347"/>
    </source>
</evidence>
<feature type="domain" description="Thioredoxin" evidence="2">
    <location>
        <begin position="113"/>
        <end position="185"/>
    </location>
</feature>
<dbReference type="PANTHER" id="PTHR18929:SF93">
    <property type="entry name" value="PROTEIN DISULFIDE-ISOMERASE A2"/>
    <property type="match status" value="1"/>
</dbReference>
<proteinExistence type="inferred from homology"/>
<dbReference type="Pfam" id="PF13848">
    <property type="entry name" value="Thioredoxin_6"/>
    <property type="match status" value="1"/>
</dbReference>
<accession>A0A9Q0EW57</accession>
<protein>
    <recommendedName>
        <fullName evidence="2">Thioredoxin domain-containing protein</fullName>
    </recommendedName>
</protein>
<comment type="similarity">
    <text evidence="1">Belongs to the protein disulfide isomerase family.</text>
</comment>
<evidence type="ECO:0000313" key="4">
    <source>
        <dbReference type="Proteomes" id="UP001148018"/>
    </source>
</evidence>
<dbReference type="InterPro" id="IPR036249">
    <property type="entry name" value="Thioredoxin-like_sf"/>
</dbReference>
<evidence type="ECO:0000313" key="3">
    <source>
        <dbReference type="EMBL" id="KAJ3614534.1"/>
    </source>
</evidence>
<dbReference type="GO" id="GO:0003756">
    <property type="term" value="F:protein disulfide isomerase activity"/>
    <property type="evidence" value="ECO:0007669"/>
    <property type="project" value="TreeGrafter"/>
</dbReference>
<dbReference type="PANTHER" id="PTHR18929">
    <property type="entry name" value="PROTEIN DISULFIDE ISOMERASE"/>
    <property type="match status" value="1"/>
</dbReference>
<reference evidence="3" key="1">
    <citation type="submission" date="2022-07" db="EMBL/GenBank/DDBJ databases">
        <title>Chromosome-level genome of Muraenolepis orangiensis.</title>
        <authorList>
            <person name="Kim J."/>
        </authorList>
    </citation>
    <scope>NUCLEOTIDE SEQUENCE</scope>
    <source>
        <strain evidence="3">KU_S4_2022</strain>
        <tissue evidence="3">Muscle</tissue>
    </source>
</reference>
<feature type="non-terminal residue" evidence="3">
    <location>
        <position position="353"/>
    </location>
</feature>
<dbReference type="InterPro" id="IPR013766">
    <property type="entry name" value="Thioredoxin_domain"/>
</dbReference>
<name>A0A9Q0EW57_9TELE</name>
<dbReference type="CDD" id="cd02982">
    <property type="entry name" value="PDI_b'_family"/>
    <property type="match status" value="1"/>
</dbReference>
<organism evidence="3 4">
    <name type="scientific">Muraenolepis orangiensis</name>
    <name type="common">Patagonian moray cod</name>
    <dbReference type="NCBI Taxonomy" id="630683"/>
    <lineage>
        <taxon>Eukaryota</taxon>
        <taxon>Metazoa</taxon>
        <taxon>Chordata</taxon>
        <taxon>Craniata</taxon>
        <taxon>Vertebrata</taxon>
        <taxon>Euteleostomi</taxon>
        <taxon>Actinopterygii</taxon>
        <taxon>Neopterygii</taxon>
        <taxon>Teleostei</taxon>
        <taxon>Neoteleostei</taxon>
        <taxon>Acanthomorphata</taxon>
        <taxon>Zeiogadaria</taxon>
        <taxon>Gadariae</taxon>
        <taxon>Gadiformes</taxon>
        <taxon>Muraenolepidoidei</taxon>
        <taxon>Muraenolepididae</taxon>
        <taxon>Muraenolepis</taxon>
    </lineage>
</organism>
<dbReference type="SUPFAM" id="SSF52833">
    <property type="entry name" value="Thioredoxin-like"/>
    <property type="match status" value="3"/>
</dbReference>
<feature type="non-terminal residue" evidence="3">
    <location>
        <position position="1"/>
    </location>
</feature>
<dbReference type="GO" id="GO:0006457">
    <property type="term" value="P:protein folding"/>
    <property type="evidence" value="ECO:0007669"/>
    <property type="project" value="TreeGrafter"/>
</dbReference>